<dbReference type="HOGENOM" id="CLU_054549_0_2_7"/>
<evidence type="ECO:0000259" key="3">
    <source>
        <dbReference type="Pfam" id="PF00156"/>
    </source>
</evidence>
<dbReference type="STRING" id="882.DVU_2768"/>
<dbReference type="PANTHER" id="PTHR47505:SF1">
    <property type="entry name" value="DNA UTILIZATION PROTEIN YHGH"/>
    <property type="match status" value="1"/>
</dbReference>
<reference evidence="4 5" key="1">
    <citation type="journal article" date="2004" name="Nat. Biotechnol.">
        <title>The genome sequence of the anaerobic, sulfate-reducing bacterium Desulfovibrio vulgaris Hildenborough.</title>
        <authorList>
            <person name="Heidelberg J.F."/>
            <person name="Seshadri R."/>
            <person name="Haveman S.A."/>
            <person name="Hemme C.L."/>
            <person name="Paulsen I.T."/>
            <person name="Kolonay J.F."/>
            <person name="Eisen J.A."/>
            <person name="Ward N."/>
            <person name="Methe B."/>
            <person name="Brinkac L.M."/>
            <person name="Daugherty S.C."/>
            <person name="Deboy R.T."/>
            <person name="Dodson R.J."/>
            <person name="Durkin A.S."/>
            <person name="Madupu R."/>
            <person name="Nelson W.C."/>
            <person name="Sullivan S.A."/>
            <person name="Fouts D."/>
            <person name="Haft D.H."/>
            <person name="Selengut J."/>
            <person name="Peterson J.D."/>
            <person name="Davidsen T.M."/>
            <person name="Zafar N."/>
            <person name="Zhou L."/>
            <person name="Radune D."/>
            <person name="Dimitrov G."/>
            <person name="Hance M."/>
            <person name="Tran K."/>
            <person name="Khouri H."/>
            <person name="Gill J."/>
            <person name="Utterback T.R."/>
            <person name="Feldblyum T.V."/>
            <person name="Wall J.D."/>
            <person name="Voordouw G."/>
            <person name="Fraser C.M."/>
        </authorList>
    </citation>
    <scope>NUCLEOTIDE SEQUENCE [LARGE SCALE GENOMIC DNA]</scope>
    <source>
        <strain evidence="5">ATCC 29579 / DSM 644 / NCIMB 8303 / VKM B-1760 / Hildenborough</strain>
    </source>
</reference>
<dbReference type="PhylomeDB" id="Q727T6"/>
<dbReference type="InterPro" id="IPR051910">
    <property type="entry name" value="ComF/GntX_DNA_util-trans"/>
</dbReference>
<protein>
    <submittedName>
        <fullName evidence="4">ComF family protein</fullName>
    </submittedName>
</protein>
<proteinExistence type="inferred from homology"/>
<dbReference type="PATRIC" id="fig|882.5.peg.2504"/>
<comment type="similarity">
    <text evidence="1">Belongs to the ComF/GntX family.</text>
</comment>
<feature type="domain" description="Phosphoribosyltransferase" evidence="3">
    <location>
        <begin position="200"/>
        <end position="294"/>
    </location>
</feature>
<sequence length="298" mass="32688">MAPIRYMATLRAHVRMWLHRLRLDERRCAMCLAPFAPDIPPLPPSFPDNAPWRPGRHDGHEPSTPPHGQGDAPGGQDAAPVRAAPPSPSQLCPHCLAMMPRRMAGFCPYCGDLFPAHHAPCTPCAHCLRETPPWRHLCFYGSYEHALRQLLLQAKFHSDPTAAHIAGELLASVCADLPHPDAIVPVPLHTARLRDRGFNQCVEVARPISRILQAPLRPDLLARTRHTPPQTGLHRKERLRNLREAFAASPCCAGLHLLLVDDTMTTGTTLAHAARHLLAAGAASVDVAVVARTPRHFG</sequence>
<dbReference type="AlphaFoldDB" id="Q727T6"/>
<gene>
    <name evidence="4" type="ordered locus">DVU_2768</name>
</gene>
<evidence type="ECO:0000313" key="4">
    <source>
        <dbReference type="EMBL" id="AAS97240.1"/>
    </source>
</evidence>
<keyword evidence="5" id="KW-1185">Reference proteome</keyword>
<dbReference type="Pfam" id="PF00156">
    <property type="entry name" value="Pribosyltran"/>
    <property type="match status" value="1"/>
</dbReference>
<organism evidence="4 5">
    <name type="scientific">Nitratidesulfovibrio vulgaris (strain ATCC 29579 / DSM 644 / CCUG 34227 / NCIMB 8303 / VKM B-1760 / Hildenborough)</name>
    <name type="common">Desulfovibrio vulgaris</name>
    <dbReference type="NCBI Taxonomy" id="882"/>
    <lineage>
        <taxon>Bacteria</taxon>
        <taxon>Pseudomonadati</taxon>
        <taxon>Thermodesulfobacteriota</taxon>
        <taxon>Desulfovibrionia</taxon>
        <taxon>Desulfovibrionales</taxon>
        <taxon>Desulfovibrionaceae</taxon>
        <taxon>Nitratidesulfovibrio</taxon>
    </lineage>
</organism>
<dbReference type="PANTHER" id="PTHR47505">
    <property type="entry name" value="DNA UTILIZATION PROTEIN YHGH"/>
    <property type="match status" value="1"/>
</dbReference>
<dbReference type="Gene3D" id="3.40.50.2020">
    <property type="match status" value="1"/>
</dbReference>
<dbReference type="Proteomes" id="UP000002194">
    <property type="component" value="Chromosome"/>
</dbReference>
<dbReference type="SUPFAM" id="SSF53271">
    <property type="entry name" value="PRTase-like"/>
    <property type="match status" value="1"/>
</dbReference>
<name>Q727T6_NITV2</name>
<evidence type="ECO:0000256" key="2">
    <source>
        <dbReference type="SAM" id="MobiDB-lite"/>
    </source>
</evidence>
<feature type="region of interest" description="Disordered" evidence="2">
    <location>
        <begin position="42"/>
        <end position="85"/>
    </location>
</feature>
<feature type="compositionally biased region" description="Low complexity" evidence="2">
    <location>
        <begin position="66"/>
        <end position="82"/>
    </location>
</feature>
<dbReference type="PaxDb" id="882-DVU_2768"/>
<dbReference type="InterPro" id="IPR029057">
    <property type="entry name" value="PRTase-like"/>
</dbReference>
<evidence type="ECO:0000256" key="1">
    <source>
        <dbReference type="ARBA" id="ARBA00008007"/>
    </source>
</evidence>
<dbReference type="RefSeq" id="WP_010940034.1">
    <property type="nucleotide sequence ID" value="NC_002937.3"/>
</dbReference>
<dbReference type="EnsemblBacteria" id="AAS97240">
    <property type="protein sequence ID" value="AAS97240"/>
    <property type="gene ID" value="DVU_2768"/>
</dbReference>
<dbReference type="CDD" id="cd06223">
    <property type="entry name" value="PRTases_typeI"/>
    <property type="match status" value="1"/>
</dbReference>
<dbReference type="InterPro" id="IPR000836">
    <property type="entry name" value="PRTase_dom"/>
</dbReference>
<dbReference type="EMBL" id="AE017285">
    <property type="protein sequence ID" value="AAS97240.1"/>
    <property type="molecule type" value="Genomic_DNA"/>
</dbReference>
<evidence type="ECO:0000313" key="5">
    <source>
        <dbReference type="Proteomes" id="UP000002194"/>
    </source>
</evidence>
<dbReference type="KEGG" id="dvu:DVU_2768"/>
<dbReference type="eggNOG" id="COG1040">
    <property type="taxonomic scope" value="Bacteria"/>
</dbReference>
<accession>Q727T6</accession>
<dbReference type="OrthoDB" id="9779910at2"/>